<dbReference type="PROSITE" id="PS50820">
    <property type="entry name" value="LCCL"/>
    <property type="match status" value="3"/>
</dbReference>
<dbReference type="PANTHER" id="PTHR31331:SF1">
    <property type="entry name" value="CYSTEINE RICH SECRETORY PROTEIN LCCL DOMAIN CONTAINING 2"/>
    <property type="match status" value="1"/>
</dbReference>
<evidence type="ECO:0000256" key="1">
    <source>
        <dbReference type="SAM" id="MobiDB-lite"/>
    </source>
</evidence>
<name>A0AAE3T921_9RHOB</name>
<dbReference type="SMART" id="SM00603">
    <property type="entry name" value="LCCL"/>
    <property type="match status" value="3"/>
</dbReference>
<proteinExistence type="predicted"/>
<dbReference type="InterPro" id="IPR036609">
    <property type="entry name" value="LCCL_sf"/>
</dbReference>
<dbReference type="Pfam" id="PF03815">
    <property type="entry name" value="LCCL"/>
    <property type="match status" value="3"/>
</dbReference>
<dbReference type="InterPro" id="IPR004043">
    <property type="entry name" value="LCCL"/>
</dbReference>
<protein>
    <submittedName>
        <fullName evidence="4">LCCL domain-containing protein</fullName>
    </submittedName>
</protein>
<reference evidence="4" key="1">
    <citation type="submission" date="2023-03" db="EMBL/GenBank/DDBJ databases">
        <title>Multiphase analysis and comparison of six strains from genera Psychromarinibacter, Lutimaribacter, and Maritimibacter, including a novel species: Psychromarinibacter sediminicola sp. nov.</title>
        <authorList>
            <person name="Wang Y.-H."/>
            <person name="Ye M.-Q."/>
            <person name="Du Z.-J."/>
        </authorList>
    </citation>
    <scope>NUCLEOTIDE SEQUENCE</scope>
    <source>
        <strain evidence="4">C21-152</strain>
    </source>
</reference>
<feature type="domain" description="LCCL" evidence="3">
    <location>
        <begin position="67"/>
        <end position="128"/>
    </location>
</feature>
<keyword evidence="5" id="KW-1185">Reference proteome</keyword>
<dbReference type="Proteomes" id="UP001220964">
    <property type="component" value="Unassembled WGS sequence"/>
</dbReference>
<feature type="region of interest" description="Disordered" evidence="1">
    <location>
        <begin position="254"/>
        <end position="287"/>
    </location>
</feature>
<accession>A0AAE3T921</accession>
<dbReference type="InterPro" id="IPR051957">
    <property type="entry name" value="CRISP-LCCL_domain"/>
</dbReference>
<feature type="domain" description="LCCL" evidence="3">
    <location>
        <begin position="173"/>
        <end position="244"/>
    </location>
</feature>
<comment type="caution">
    <text evidence="4">The sequence shown here is derived from an EMBL/GenBank/DDBJ whole genome shotgun (WGS) entry which is preliminary data.</text>
</comment>
<feature type="signal peptide" evidence="2">
    <location>
        <begin position="1"/>
        <end position="21"/>
    </location>
</feature>
<dbReference type="RefSeq" id="WP_275568168.1">
    <property type="nucleotide sequence ID" value="NZ_JARGYC010000040.1"/>
</dbReference>
<sequence>MDFRIVAVVLAMAVAPGAGLAQGKGGQAGQAGPAEDPAADLPACAPLPADVDSMACACPPPGAFAGSVWGSNPYTADSDICTAARHAGAIGAEGGEIRLERLPGQAAYEGSTANGVTTEDYGRYDESIGIAALETAPAPTPAPTPTPTPVPAVDPADLPECDGLPEAGGELACRCGAGPHRGAVWGSGPYTGDSDICTAARHAGAIGPEGGALRLLHRPGQDGYDGSEANGIETRDWGSYSVSFDVIPFAGARKAEVADSTPPPPPETTAEVVPEPAPEAEPLDEPGAEVALPDCTVMPDGAEAHACTCGRTSARGDVWGMGPYTADSDLCTAARHAGVIRAFGGEIRVLRIRGLDRYAGGVANGVRTSDWAEPFDSSIVFDRN</sequence>
<evidence type="ECO:0000259" key="3">
    <source>
        <dbReference type="PROSITE" id="PS50820"/>
    </source>
</evidence>
<organism evidence="4 5">
    <name type="scientific">Psychromarinibacter sediminicola</name>
    <dbReference type="NCBI Taxonomy" id="3033385"/>
    <lineage>
        <taxon>Bacteria</taxon>
        <taxon>Pseudomonadati</taxon>
        <taxon>Pseudomonadota</taxon>
        <taxon>Alphaproteobacteria</taxon>
        <taxon>Rhodobacterales</taxon>
        <taxon>Paracoccaceae</taxon>
        <taxon>Psychromarinibacter</taxon>
    </lineage>
</organism>
<evidence type="ECO:0000313" key="5">
    <source>
        <dbReference type="Proteomes" id="UP001220964"/>
    </source>
</evidence>
<evidence type="ECO:0000256" key="2">
    <source>
        <dbReference type="SAM" id="SignalP"/>
    </source>
</evidence>
<keyword evidence="2" id="KW-0732">Signal</keyword>
<dbReference type="EMBL" id="JARGYC010000040">
    <property type="protein sequence ID" value="MDF0602030.1"/>
    <property type="molecule type" value="Genomic_DNA"/>
</dbReference>
<dbReference type="AlphaFoldDB" id="A0AAE3T921"/>
<dbReference type="SUPFAM" id="SSF69848">
    <property type="entry name" value="LCCL domain"/>
    <property type="match status" value="3"/>
</dbReference>
<feature type="chain" id="PRO_5042291245" evidence="2">
    <location>
        <begin position="22"/>
        <end position="384"/>
    </location>
</feature>
<evidence type="ECO:0000313" key="4">
    <source>
        <dbReference type="EMBL" id="MDF0602030.1"/>
    </source>
</evidence>
<dbReference type="Gene3D" id="2.170.130.20">
    <property type="entry name" value="LCCL-like domain"/>
    <property type="match status" value="3"/>
</dbReference>
<feature type="domain" description="LCCL" evidence="3">
    <location>
        <begin position="307"/>
        <end position="368"/>
    </location>
</feature>
<gene>
    <name evidence="4" type="ORF">P1J78_14900</name>
</gene>
<dbReference type="PANTHER" id="PTHR31331">
    <property type="entry name" value="LCCL DOMAIN PROTEIN (AFU_ORTHOLOGUE AFUA_5G08630)"/>
    <property type="match status" value="1"/>
</dbReference>